<dbReference type="OrthoDB" id="148073at2157"/>
<evidence type="ECO:0000259" key="1">
    <source>
        <dbReference type="Pfam" id="PF04010"/>
    </source>
</evidence>
<evidence type="ECO:0000313" key="5">
    <source>
        <dbReference type="EMBL" id="TCL11378.1"/>
    </source>
</evidence>
<accession>A0A285FXC4</accession>
<dbReference type="EMBL" id="PVBU01000006">
    <property type="protein sequence ID" value="PQV42380.1"/>
    <property type="molecule type" value="Genomic_DNA"/>
</dbReference>
<dbReference type="EMBL" id="OBDR01000004">
    <property type="protein sequence ID" value="SNY14966.1"/>
    <property type="molecule type" value="Genomic_DNA"/>
</dbReference>
<dbReference type="SUPFAM" id="SSF158372">
    <property type="entry name" value="AF1782-like"/>
    <property type="match status" value="1"/>
</dbReference>
<dbReference type="RefSeq" id="WP_096712258.1">
    <property type="nucleotide sequence ID" value="NZ_OBDR01000004.1"/>
</dbReference>
<dbReference type="Proteomes" id="UP000217726">
    <property type="component" value="Unassembled WGS sequence"/>
</dbReference>
<gene>
    <name evidence="2" type="ORF">B0H22_10624</name>
    <name evidence="5" type="ORF">C7960_0526</name>
    <name evidence="3" type="ORF">EDD83_06740</name>
    <name evidence="4" type="ORF">SAMN06295989_104113</name>
</gene>
<proteinExistence type="predicted"/>
<organism evidence="4 6">
    <name type="scientific">Methanohalophilus euhalobius</name>
    <dbReference type="NCBI Taxonomy" id="51203"/>
    <lineage>
        <taxon>Archaea</taxon>
        <taxon>Methanobacteriati</taxon>
        <taxon>Methanobacteriota</taxon>
        <taxon>Stenosarchaea group</taxon>
        <taxon>Methanomicrobia</taxon>
        <taxon>Methanosarcinales</taxon>
        <taxon>Methanosarcinaceae</taxon>
        <taxon>Methanohalophilus</taxon>
    </lineage>
</organism>
<dbReference type="EMBL" id="SMMS01000001">
    <property type="protein sequence ID" value="TCL11378.1"/>
    <property type="molecule type" value="Genomic_DNA"/>
</dbReference>
<dbReference type="Proteomes" id="UP000251060">
    <property type="component" value="Unassembled WGS sequence"/>
</dbReference>
<evidence type="ECO:0000313" key="2">
    <source>
        <dbReference type="EMBL" id="PQV42380.1"/>
    </source>
</evidence>
<reference evidence="3 8" key="4">
    <citation type="submission" date="2018-10" db="EMBL/GenBank/DDBJ databases">
        <title>Cultivation of a novel Methanohalophilus strain from Kebrit Deep of the Red Sea and a genomic comparison of members of the genus Methanohalophilus.</title>
        <authorList>
            <person name="Guan Y."/>
            <person name="Ngugi D.K."/>
            <person name="Stingl U."/>
        </authorList>
    </citation>
    <scope>NUCLEOTIDE SEQUENCE [LARGE SCALE GENOMIC DNA]</scope>
    <source>
        <strain evidence="3 8">DSM 10369</strain>
    </source>
</reference>
<dbReference type="Pfam" id="PF04010">
    <property type="entry name" value="DUF357"/>
    <property type="match status" value="1"/>
</dbReference>
<evidence type="ECO:0000313" key="7">
    <source>
        <dbReference type="Proteomes" id="UP000251060"/>
    </source>
</evidence>
<dbReference type="InterPro" id="IPR023140">
    <property type="entry name" value="DUF357"/>
</dbReference>
<dbReference type="InterPro" id="IPR036809">
    <property type="entry name" value="AF1782-like_sf"/>
</dbReference>
<evidence type="ECO:0000313" key="8">
    <source>
        <dbReference type="Proteomes" id="UP000273978"/>
    </source>
</evidence>
<reference evidence="2 7" key="3">
    <citation type="submission" date="2018-02" db="EMBL/GenBank/DDBJ databases">
        <title>Subsurface microbial communities from deep shales in Ohio and West Virginia, USA.</title>
        <authorList>
            <person name="Wrighton K."/>
        </authorList>
    </citation>
    <scope>NUCLEOTIDE SEQUENCE [LARGE SCALE GENOMIC DNA]</scope>
    <source>
        <strain evidence="2 7">DSM 10369</strain>
        <strain evidence="5 9">WG1_MB</strain>
    </source>
</reference>
<feature type="domain" description="DUF357" evidence="1">
    <location>
        <begin position="11"/>
        <end position="83"/>
    </location>
</feature>
<evidence type="ECO:0000313" key="3">
    <source>
        <dbReference type="EMBL" id="RNI08135.1"/>
    </source>
</evidence>
<dbReference type="Gene3D" id="1.20.1270.90">
    <property type="entry name" value="AF1782-like"/>
    <property type="match status" value="1"/>
</dbReference>
<reference evidence="4" key="2">
    <citation type="submission" date="2017-09" db="EMBL/GenBank/DDBJ databases">
        <authorList>
            <person name="Ehlers B."/>
            <person name="Leendertz F.H."/>
        </authorList>
    </citation>
    <scope>NUCLEOTIDE SEQUENCE [LARGE SCALE GENOMIC DNA]</scope>
    <source>
        <strain evidence="4">WG-1MB</strain>
    </source>
</reference>
<dbReference type="EMBL" id="RJJF01000017">
    <property type="protein sequence ID" value="RNI08135.1"/>
    <property type="molecule type" value="Genomic_DNA"/>
</dbReference>
<protein>
    <submittedName>
        <fullName evidence="3">DUF357 domain-containing protein</fullName>
    </submittedName>
</protein>
<evidence type="ECO:0000313" key="9">
    <source>
        <dbReference type="Proteomes" id="UP000295404"/>
    </source>
</evidence>
<sequence>MAADLNEKVGRYEKLLKKALELAQPAPKANSHLMKVADDYVDMAQSYYNDGLHFIKIGDPVNALVCFSYGHAWLDAGAKLGIFDVDDDVLFTI</sequence>
<dbReference type="Proteomes" id="UP000273978">
    <property type="component" value="Unassembled WGS sequence"/>
</dbReference>
<evidence type="ECO:0000313" key="4">
    <source>
        <dbReference type="EMBL" id="SNY14966.1"/>
    </source>
</evidence>
<dbReference type="AlphaFoldDB" id="A0A285FXC4"/>
<reference evidence="6" key="1">
    <citation type="submission" date="2017-09" db="EMBL/GenBank/DDBJ databases">
        <authorList>
            <person name="Varghese N."/>
            <person name="Submissions S."/>
        </authorList>
    </citation>
    <scope>NUCLEOTIDE SEQUENCE [LARGE SCALE GENOMIC DNA]</scope>
    <source>
        <strain evidence="6">WG-1MB</strain>
    </source>
</reference>
<evidence type="ECO:0000313" key="6">
    <source>
        <dbReference type="Proteomes" id="UP000217726"/>
    </source>
</evidence>
<keyword evidence="6" id="KW-1185">Reference proteome</keyword>
<dbReference type="Proteomes" id="UP000295404">
    <property type="component" value="Unassembled WGS sequence"/>
</dbReference>
<name>A0A285FXC4_9EURY</name>